<dbReference type="GO" id="GO:0005829">
    <property type="term" value="C:cytosol"/>
    <property type="evidence" value="ECO:0007669"/>
    <property type="project" value="TreeGrafter"/>
</dbReference>
<organism evidence="2 5">
    <name type="scientific">Paenalcaligenes hominis</name>
    <dbReference type="NCBI Taxonomy" id="643674"/>
    <lineage>
        <taxon>Bacteria</taxon>
        <taxon>Pseudomonadati</taxon>
        <taxon>Pseudomonadota</taxon>
        <taxon>Betaproteobacteria</taxon>
        <taxon>Burkholderiales</taxon>
        <taxon>Alcaligenaceae</taxon>
        <taxon>Paenalcaligenes</taxon>
    </lineage>
</organism>
<dbReference type="STRING" id="643674.PAEH1_01120"/>
<evidence type="ECO:0000313" key="5">
    <source>
        <dbReference type="Proteomes" id="UP000189369"/>
    </source>
</evidence>
<dbReference type="PROSITE" id="PS51197">
    <property type="entry name" value="HTH_RRF2_2"/>
    <property type="match status" value="1"/>
</dbReference>
<dbReference type="PANTHER" id="PTHR33221:SF2">
    <property type="entry name" value="TRANSCRIPTIONAL REGULATOR"/>
    <property type="match status" value="1"/>
</dbReference>
<sequence>MLRISKIIDYGTLVLTHMGGDPSRVFSAAELATALGLGQPTVSKVLKMLCQDELVVSSRGPRGGYALSRPAEQISVAQIIDALDDQPFGLTECVAHPGACSVEQDCHIRSNWQRINDIVRRTLEDVSVADMIRPTHEYPLKQSDGFMTKSRRQSSTSTAELS</sequence>
<feature type="region of interest" description="Disordered" evidence="1">
    <location>
        <begin position="140"/>
        <end position="162"/>
    </location>
</feature>
<reference evidence="3" key="4">
    <citation type="submission" date="2021-09" db="EMBL/GenBank/DDBJ databases">
        <authorList>
            <person name="Gilroy R."/>
        </authorList>
    </citation>
    <scope>NUCLEOTIDE SEQUENCE</scope>
    <source>
        <strain evidence="3">CHK175-13533</strain>
    </source>
</reference>
<dbReference type="NCBIfam" id="TIGR02944">
    <property type="entry name" value="suf_reg_Xantho"/>
    <property type="match status" value="1"/>
</dbReference>
<dbReference type="GO" id="GO:0003700">
    <property type="term" value="F:DNA-binding transcription factor activity"/>
    <property type="evidence" value="ECO:0007669"/>
    <property type="project" value="TreeGrafter"/>
</dbReference>
<dbReference type="RefSeq" id="WP_077733027.1">
    <property type="nucleotide sequence ID" value="NZ_BMCQ01000005.1"/>
</dbReference>
<evidence type="ECO:0000313" key="2">
    <source>
        <dbReference type="EMBL" id="AQS50488.1"/>
    </source>
</evidence>
<dbReference type="PANTHER" id="PTHR33221">
    <property type="entry name" value="WINGED HELIX-TURN-HELIX TRANSCRIPTIONAL REGULATOR, RRF2 FAMILY"/>
    <property type="match status" value="1"/>
</dbReference>
<dbReference type="Pfam" id="PF02082">
    <property type="entry name" value="Rrf2"/>
    <property type="match status" value="1"/>
</dbReference>
<reference evidence="3" key="3">
    <citation type="journal article" date="2021" name="PeerJ">
        <title>Extensive microbial diversity within the chicken gut microbiome revealed by metagenomics and culture.</title>
        <authorList>
            <person name="Gilroy R."/>
            <person name="Ravi A."/>
            <person name="Getino M."/>
            <person name="Pursley I."/>
            <person name="Horton D.L."/>
            <person name="Alikhan N.F."/>
            <person name="Baker D."/>
            <person name="Gharbi K."/>
            <person name="Hall N."/>
            <person name="Watson M."/>
            <person name="Adriaenssens E.M."/>
            <person name="Foster-Nyarko E."/>
            <person name="Jarju S."/>
            <person name="Secka A."/>
            <person name="Antonio M."/>
            <person name="Oren A."/>
            <person name="Chaudhuri R.R."/>
            <person name="La Ragione R."/>
            <person name="Hildebrand F."/>
            <person name="Pallen M.J."/>
        </authorList>
    </citation>
    <scope>NUCLEOTIDE SEQUENCE</scope>
    <source>
        <strain evidence="3">CHK175-13533</strain>
    </source>
</reference>
<evidence type="ECO:0000313" key="6">
    <source>
        <dbReference type="Proteomes" id="UP000783934"/>
    </source>
</evidence>
<evidence type="ECO:0000313" key="4">
    <source>
        <dbReference type="EMBL" id="NJB65773.1"/>
    </source>
</evidence>
<reference evidence="4 6" key="2">
    <citation type="submission" date="2020-03" db="EMBL/GenBank/DDBJ databases">
        <title>Genomic Encyclopedia of Type Strains, Phase IV (KMG-IV): sequencing the most valuable type-strain genomes for metagenomic binning, comparative biology and taxonomic classification.</title>
        <authorList>
            <person name="Goeker M."/>
        </authorList>
    </citation>
    <scope>NUCLEOTIDE SEQUENCE [LARGE SCALE GENOMIC DNA]</scope>
    <source>
        <strain evidence="4 6">DSM 26613</strain>
    </source>
</reference>
<keyword evidence="6" id="KW-1185">Reference proteome</keyword>
<dbReference type="InterPro" id="IPR036388">
    <property type="entry name" value="WH-like_DNA-bd_sf"/>
</dbReference>
<proteinExistence type="predicted"/>
<dbReference type="OrthoDB" id="9808360at2"/>
<dbReference type="Gene3D" id="1.10.10.10">
    <property type="entry name" value="Winged helix-like DNA-binding domain superfamily/Winged helix DNA-binding domain"/>
    <property type="match status" value="1"/>
</dbReference>
<dbReference type="Proteomes" id="UP000783934">
    <property type="component" value="Unassembled WGS sequence"/>
</dbReference>
<feature type="compositionally biased region" description="Polar residues" evidence="1">
    <location>
        <begin position="153"/>
        <end position="162"/>
    </location>
</feature>
<dbReference type="InterPro" id="IPR000944">
    <property type="entry name" value="Tscrpt_reg_Rrf2"/>
</dbReference>
<dbReference type="InterPro" id="IPR011991">
    <property type="entry name" value="ArsR-like_HTH"/>
</dbReference>
<protein>
    <submittedName>
        <fullName evidence="4">FeS assembly SUF system regulator</fullName>
    </submittedName>
    <submittedName>
        <fullName evidence="2">SUF system Fe-S cluster assembly regulator</fullName>
    </submittedName>
</protein>
<dbReference type="KEGG" id="phn:PAEH1_01120"/>
<gene>
    <name evidence="4" type="ORF">GGR41_002028</name>
    <name evidence="3" type="ORF">K8U84_05450</name>
    <name evidence="2" type="ORF">PAEH1_01120</name>
</gene>
<dbReference type="Proteomes" id="UP000189369">
    <property type="component" value="Chromosome"/>
</dbReference>
<dbReference type="EMBL" id="JAATIZ010000004">
    <property type="protein sequence ID" value="NJB65773.1"/>
    <property type="molecule type" value="Genomic_DNA"/>
</dbReference>
<dbReference type="NCBIfam" id="TIGR00738">
    <property type="entry name" value="rrf2_super"/>
    <property type="match status" value="1"/>
</dbReference>
<accession>A0A1U9JXJ2</accession>
<name>A0A1U9JXJ2_9BURK</name>
<reference evidence="2 5" key="1">
    <citation type="submission" date="2017-01" db="EMBL/GenBank/DDBJ databases">
        <title>Complete Genome Sequence of Paenalcaligenes hominis, Isolated from a paraplegic Patient with neurogenic bladder.</title>
        <authorList>
            <person name="Mukhopadhyay R."/>
            <person name="Joaquin J."/>
            <person name="Hogue R."/>
            <person name="Kilaru A."/>
            <person name="Jospin G."/>
            <person name="Mars K."/>
            <person name="Eisen J.A."/>
            <person name="Chaturvedi V."/>
        </authorList>
    </citation>
    <scope>NUCLEOTIDE SEQUENCE [LARGE SCALE GENOMIC DNA]</scope>
    <source>
        <strain evidence="2 5">15S00501</strain>
    </source>
</reference>
<dbReference type="AlphaFoldDB" id="A0A1U9JXJ2"/>
<dbReference type="InterPro" id="IPR036390">
    <property type="entry name" value="WH_DNA-bd_sf"/>
</dbReference>
<evidence type="ECO:0000256" key="1">
    <source>
        <dbReference type="SAM" id="MobiDB-lite"/>
    </source>
</evidence>
<dbReference type="CDD" id="cd00090">
    <property type="entry name" value="HTH_ARSR"/>
    <property type="match status" value="1"/>
</dbReference>
<dbReference type="InterPro" id="IPR014290">
    <property type="entry name" value="SUF_FeS_clus_asmbl_reg"/>
</dbReference>
<dbReference type="EMBL" id="CP019697">
    <property type="protein sequence ID" value="AQS50488.1"/>
    <property type="molecule type" value="Genomic_DNA"/>
</dbReference>
<dbReference type="SUPFAM" id="SSF46785">
    <property type="entry name" value="Winged helix' DNA-binding domain"/>
    <property type="match status" value="1"/>
</dbReference>
<evidence type="ECO:0000313" key="3">
    <source>
        <dbReference type="EMBL" id="HJH23984.1"/>
    </source>
</evidence>
<dbReference type="EMBL" id="DYTQ01000063">
    <property type="protein sequence ID" value="HJH23984.1"/>
    <property type="molecule type" value="Genomic_DNA"/>
</dbReference>
<dbReference type="Proteomes" id="UP000700248">
    <property type="component" value="Unassembled WGS sequence"/>
</dbReference>